<organism evidence="1 2">
    <name type="scientific">Candidatus Falkowbacteria bacterium RIFOXYA2_FULL_47_19</name>
    <dbReference type="NCBI Taxonomy" id="1797994"/>
    <lineage>
        <taxon>Bacteria</taxon>
        <taxon>Candidatus Falkowiibacteriota</taxon>
    </lineage>
</organism>
<dbReference type="Pfam" id="PF11104">
    <property type="entry name" value="PilM_2"/>
    <property type="match status" value="1"/>
</dbReference>
<dbReference type="InterPro" id="IPR005883">
    <property type="entry name" value="PilM"/>
</dbReference>
<dbReference type="Gene3D" id="3.30.1490.300">
    <property type="match status" value="1"/>
</dbReference>
<dbReference type="InterPro" id="IPR043129">
    <property type="entry name" value="ATPase_NBD"/>
</dbReference>
<dbReference type="NCBIfam" id="TIGR01175">
    <property type="entry name" value="pilM"/>
    <property type="match status" value="1"/>
</dbReference>
<evidence type="ECO:0000313" key="2">
    <source>
        <dbReference type="Proteomes" id="UP000178367"/>
    </source>
</evidence>
<comment type="caution">
    <text evidence="1">The sequence shown here is derived from an EMBL/GenBank/DDBJ whole genome shotgun (WGS) entry which is preliminary data.</text>
</comment>
<dbReference type="EMBL" id="MFGB01000005">
    <property type="protein sequence ID" value="OGF27887.1"/>
    <property type="molecule type" value="Genomic_DNA"/>
</dbReference>
<dbReference type="STRING" id="1797994.A2227_04705"/>
<dbReference type="PANTHER" id="PTHR32432">
    <property type="entry name" value="CELL DIVISION PROTEIN FTSA-RELATED"/>
    <property type="match status" value="1"/>
</dbReference>
<evidence type="ECO:0008006" key="3">
    <source>
        <dbReference type="Google" id="ProtNLM"/>
    </source>
</evidence>
<dbReference type="PIRSF" id="PIRSF019169">
    <property type="entry name" value="PilM"/>
    <property type="match status" value="1"/>
</dbReference>
<dbReference type="InterPro" id="IPR050696">
    <property type="entry name" value="FtsA/MreB"/>
</dbReference>
<dbReference type="PANTHER" id="PTHR32432:SF3">
    <property type="entry name" value="ETHANOLAMINE UTILIZATION PROTEIN EUTJ"/>
    <property type="match status" value="1"/>
</dbReference>
<proteinExistence type="predicted"/>
<dbReference type="Proteomes" id="UP000178367">
    <property type="component" value="Unassembled WGS sequence"/>
</dbReference>
<evidence type="ECO:0000313" key="1">
    <source>
        <dbReference type="EMBL" id="OGF27887.1"/>
    </source>
</evidence>
<sequence length="364" mass="39796">MRLSQGLNYPLGLDISDLSLKFVQLDEIKNSISLKSFGRIDLPNNLIEGGVINDEKAVISAMAELLKNKNLSGSGKIEVTACLPETKTFVKLIEVENGLNDLADMVRAETEKYIPISLKDMYLDWQTIKNLPDKKLILVGAAPRNIVDQYVRVLKGANFSISSLEIESTAICRGLLETESPWYGGAYDRNYCLIDFGAKRSSLIIYSKNTIALSVSLPISGEAVTADIAKTLELDRPQAEKAKVVCGLDKSKAKGIISDILAKKIDELILRIKEALSFFNENYSERGKVDEIILCGGGANIKKLDTIISEAVTVKTTIGNAFTNIKMPDEKTGDKSPLISQSAGLTYVTAIGLALRSIFLEKIN</sequence>
<dbReference type="Gene3D" id="3.30.420.40">
    <property type="match status" value="2"/>
</dbReference>
<protein>
    <recommendedName>
        <fullName evidence="3">SHS2 domain-containing protein</fullName>
    </recommendedName>
</protein>
<accession>A0A1F5SMF3</accession>
<dbReference type="CDD" id="cd24049">
    <property type="entry name" value="ASKHA_NBD_PilM"/>
    <property type="match status" value="1"/>
</dbReference>
<name>A0A1F5SMF3_9BACT</name>
<dbReference type="SUPFAM" id="SSF53067">
    <property type="entry name" value="Actin-like ATPase domain"/>
    <property type="match status" value="1"/>
</dbReference>
<gene>
    <name evidence="1" type="ORF">A2227_04705</name>
</gene>
<dbReference type="AlphaFoldDB" id="A0A1F5SMF3"/>
<reference evidence="1 2" key="1">
    <citation type="journal article" date="2016" name="Nat. Commun.">
        <title>Thousands of microbial genomes shed light on interconnected biogeochemical processes in an aquifer system.</title>
        <authorList>
            <person name="Anantharaman K."/>
            <person name="Brown C.T."/>
            <person name="Hug L.A."/>
            <person name="Sharon I."/>
            <person name="Castelle C.J."/>
            <person name="Probst A.J."/>
            <person name="Thomas B.C."/>
            <person name="Singh A."/>
            <person name="Wilkins M.J."/>
            <person name="Karaoz U."/>
            <person name="Brodie E.L."/>
            <person name="Williams K.H."/>
            <person name="Hubbard S.S."/>
            <person name="Banfield J.F."/>
        </authorList>
    </citation>
    <scope>NUCLEOTIDE SEQUENCE [LARGE SCALE GENOMIC DNA]</scope>
</reference>